<dbReference type="GO" id="GO:0005886">
    <property type="term" value="C:plasma membrane"/>
    <property type="evidence" value="ECO:0007669"/>
    <property type="project" value="UniProtKB-SubCell"/>
</dbReference>
<feature type="transmembrane region" description="Helical" evidence="6">
    <location>
        <begin position="98"/>
        <end position="117"/>
    </location>
</feature>
<proteinExistence type="predicted"/>
<evidence type="ECO:0000256" key="3">
    <source>
        <dbReference type="ARBA" id="ARBA00022692"/>
    </source>
</evidence>
<dbReference type="AlphaFoldDB" id="A0AAT9G8X3"/>
<evidence type="ECO:0000313" key="8">
    <source>
        <dbReference type="EMBL" id="BFD46215.1"/>
    </source>
</evidence>
<dbReference type="EMBL" id="AP029170">
    <property type="protein sequence ID" value="BFD46215.1"/>
    <property type="molecule type" value="Genomic_DNA"/>
</dbReference>
<evidence type="ECO:0000259" key="7">
    <source>
        <dbReference type="PROSITE" id="PS50850"/>
    </source>
</evidence>
<protein>
    <submittedName>
        <fullName evidence="8">MFS transporter</fullName>
    </submittedName>
</protein>
<evidence type="ECO:0000256" key="2">
    <source>
        <dbReference type="ARBA" id="ARBA00022475"/>
    </source>
</evidence>
<dbReference type="PANTHER" id="PTHR43124:SF3">
    <property type="entry name" value="CHLORAMPHENICOL EFFLUX PUMP RV0191"/>
    <property type="match status" value="1"/>
</dbReference>
<dbReference type="InterPro" id="IPR050189">
    <property type="entry name" value="MFS_Efflux_Transporters"/>
</dbReference>
<keyword evidence="3 6" id="KW-0812">Transmembrane</keyword>
<dbReference type="InterPro" id="IPR036259">
    <property type="entry name" value="MFS_trans_sf"/>
</dbReference>
<organism evidence="8">
    <name type="scientific">Candidatus Tisiphia endosymbiont of Sergentomyia squamirostris</name>
    <dbReference type="NCBI Taxonomy" id="3113639"/>
    <lineage>
        <taxon>Bacteria</taxon>
        <taxon>Pseudomonadati</taxon>
        <taxon>Pseudomonadota</taxon>
        <taxon>Alphaproteobacteria</taxon>
        <taxon>Rickettsiales</taxon>
        <taxon>Rickettsiaceae</taxon>
        <taxon>Rickettsieae</taxon>
        <taxon>Candidatus Tisiphia</taxon>
    </lineage>
</organism>
<evidence type="ECO:0000256" key="1">
    <source>
        <dbReference type="ARBA" id="ARBA00004429"/>
    </source>
</evidence>
<dbReference type="PANTHER" id="PTHR43124">
    <property type="entry name" value="PURINE EFFLUX PUMP PBUE"/>
    <property type="match status" value="1"/>
</dbReference>
<dbReference type="PROSITE" id="PS50850">
    <property type="entry name" value="MFS"/>
    <property type="match status" value="1"/>
</dbReference>
<feature type="transmembrane region" description="Helical" evidence="6">
    <location>
        <begin position="209"/>
        <end position="228"/>
    </location>
</feature>
<feature type="domain" description="Major facilitator superfamily (MFS) profile" evidence="7">
    <location>
        <begin position="1"/>
        <end position="340"/>
    </location>
</feature>
<keyword evidence="4 6" id="KW-1133">Transmembrane helix</keyword>
<feature type="transmembrane region" description="Helical" evidence="6">
    <location>
        <begin position="181"/>
        <end position="202"/>
    </location>
</feature>
<evidence type="ECO:0000256" key="4">
    <source>
        <dbReference type="ARBA" id="ARBA00022989"/>
    </source>
</evidence>
<feature type="transmembrane region" description="Helical" evidence="6">
    <location>
        <begin position="234"/>
        <end position="255"/>
    </location>
</feature>
<sequence>MLDKFNFRIVTFLSILVTSLGTLTFVASIDFNYLLIGRLMIGAGSAVGFLSVAKITRSSFPAKYHSLMLGFSFTFGLLGAVFGITPMKLLFTHFGYDVTFNSLALVGFIIGLMILLVKTDDIRSNSNTSPESSILKLLLNPTILLIGIFGGLMVGTLEGFADVWAIPFFKQVYQMNDMESNLVTSFVYIGMCFGGPILALIANLSKSSNFIIIMTGLLTVAIFSILLYCPSLNFFISSSLMFLLGIFCCYQVLIFTVVGNLVTDKSAGLAIAIVNCINMSFGHFFHKIMSNLISYNWDGILSESAVPIYSRFDFIMAISIVPICCLVGIIGFYCLSKKSNINQ</sequence>
<dbReference type="Gene3D" id="1.20.1250.20">
    <property type="entry name" value="MFS general substrate transporter like domains"/>
    <property type="match status" value="2"/>
</dbReference>
<feature type="transmembrane region" description="Helical" evidence="6">
    <location>
        <begin position="7"/>
        <end position="29"/>
    </location>
</feature>
<keyword evidence="2" id="KW-1003">Cell membrane</keyword>
<feature type="transmembrane region" description="Helical" evidence="6">
    <location>
        <begin position="137"/>
        <end position="161"/>
    </location>
</feature>
<dbReference type="Pfam" id="PF07690">
    <property type="entry name" value="MFS_1"/>
    <property type="match status" value="1"/>
</dbReference>
<evidence type="ECO:0000256" key="6">
    <source>
        <dbReference type="SAM" id="Phobius"/>
    </source>
</evidence>
<accession>A0AAT9G8X3</accession>
<feature type="transmembrane region" description="Helical" evidence="6">
    <location>
        <begin position="267"/>
        <end position="285"/>
    </location>
</feature>
<name>A0AAT9G8X3_9RICK</name>
<dbReference type="GO" id="GO:0022857">
    <property type="term" value="F:transmembrane transporter activity"/>
    <property type="evidence" value="ECO:0007669"/>
    <property type="project" value="InterPro"/>
</dbReference>
<keyword evidence="5 6" id="KW-0472">Membrane</keyword>
<dbReference type="InterPro" id="IPR011701">
    <property type="entry name" value="MFS"/>
</dbReference>
<gene>
    <name evidence="8" type="ORF">DMENIID0002_08610</name>
</gene>
<feature type="transmembrane region" description="Helical" evidence="6">
    <location>
        <begin position="314"/>
        <end position="335"/>
    </location>
</feature>
<feature type="transmembrane region" description="Helical" evidence="6">
    <location>
        <begin position="67"/>
        <end position="86"/>
    </location>
</feature>
<reference evidence="8" key="1">
    <citation type="submission" date="2024-01" db="EMBL/GenBank/DDBJ databases">
        <title>Sequencing the genomes of a sandfly, Sergentomyia squamirostris, and its two endosymbionts.</title>
        <authorList>
            <person name="Itokawa K."/>
            <person name="Sanjoba C."/>
        </authorList>
    </citation>
    <scope>NUCLEOTIDE SEQUENCE</scope>
    <source>
        <strain evidence="8">RiSSQ</strain>
    </source>
</reference>
<dbReference type="SUPFAM" id="SSF103473">
    <property type="entry name" value="MFS general substrate transporter"/>
    <property type="match status" value="1"/>
</dbReference>
<comment type="subcellular location">
    <subcellularLocation>
        <location evidence="1">Cell inner membrane</location>
        <topology evidence="1">Multi-pass membrane protein</topology>
    </subcellularLocation>
</comment>
<evidence type="ECO:0000256" key="5">
    <source>
        <dbReference type="ARBA" id="ARBA00023136"/>
    </source>
</evidence>
<feature type="transmembrane region" description="Helical" evidence="6">
    <location>
        <begin position="35"/>
        <end position="55"/>
    </location>
</feature>
<dbReference type="InterPro" id="IPR020846">
    <property type="entry name" value="MFS_dom"/>
</dbReference>